<organism evidence="3 4">
    <name type="scientific">Meloidogyne graminicola</name>
    <dbReference type="NCBI Taxonomy" id="189291"/>
    <lineage>
        <taxon>Eukaryota</taxon>
        <taxon>Metazoa</taxon>
        <taxon>Ecdysozoa</taxon>
        <taxon>Nematoda</taxon>
        <taxon>Chromadorea</taxon>
        <taxon>Rhabditida</taxon>
        <taxon>Tylenchina</taxon>
        <taxon>Tylenchomorpha</taxon>
        <taxon>Tylenchoidea</taxon>
        <taxon>Meloidogynidae</taxon>
        <taxon>Meloidogyninae</taxon>
        <taxon>Meloidogyne</taxon>
    </lineage>
</organism>
<name>A0A8S9ZU37_9BILA</name>
<dbReference type="Proteomes" id="UP000605970">
    <property type="component" value="Unassembled WGS sequence"/>
</dbReference>
<evidence type="ECO:0000313" key="4">
    <source>
        <dbReference type="Proteomes" id="UP000605970"/>
    </source>
</evidence>
<sequence length="69" mass="7593">GGGVLAAGVLSSGFKGPCIISTDCVIQCRKENYKDGHCSTWKRQCWCTQKCKNTNTRVAGRFYCRTKNG</sequence>
<keyword evidence="4" id="KW-1185">Reference proteome</keyword>
<dbReference type="Gene3D" id="3.30.30.10">
    <property type="entry name" value="Knottin, scorpion toxin-like"/>
    <property type="match status" value="1"/>
</dbReference>
<gene>
    <name evidence="3" type="ORF">Mgra_00003887</name>
</gene>
<reference evidence="3" key="1">
    <citation type="journal article" date="2020" name="Ecol. Evol.">
        <title>Genome structure and content of the rice root-knot nematode (Meloidogyne graminicola).</title>
        <authorList>
            <person name="Phan N.T."/>
            <person name="Danchin E.G.J."/>
            <person name="Klopp C."/>
            <person name="Perfus-Barbeoch L."/>
            <person name="Kozlowski D.K."/>
            <person name="Koutsovoulos G.D."/>
            <person name="Lopez-Roques C."/>
            <person name="Bouchez O."/>
            <person name="Zahm M."/>
            <person name="Besnard G."/>
            <person name="Bellafiore S."/>
        </authorList>
    </citation>
    <scope>NUCLEOTIDE SEQUENCE</scope>
    <source>
        <strain evidence="3">VN-18</strain>
    </source>
</reference>
<dbReference type="OrthoDB" id="683455at2759"/>
<dbReference type="EMBL" id="JABEBT010000027">
    <property type="protein sequence ID" value="KAF7636708.1"/>
    <property type="molecule type" value="Genomic_DNA"/>
</dbReference>
<dbReference type="InterPro" id="IPR003614">
    <property type="entry name" value="Knottins"/>
</dbReference>
<feature type="non-terminal residue" evidence="3">
    <location>
        <position position="1"/>
    </location>
</feature>
<comment type="caution">
    <text evidence="3">The sequence shown here is derived from an EMBL/GenBank/DDBJ whole genome shotgun (WGS) entry which is preliminary data.</text>
</comment>
<feature type="domain" description="Knottins-like" evidence="2">
    <location>
        <begin position="6"/>
        <end position="51"/>
    </location>
</feature>
<keyword evidence="1" id="KW-1015">Disulfide bond</keyword>
<dbReference type="AlphaFoldDB" id="A0A8S9ZU37"/>
<dbReference type="GO" id="GO:0006952">
    <property type="term" value="P:defense response"/>
    <property type="evidence" value="ECO:0007669"/>
    <property type="project" value="InterPro"/>
</dbReference>
<protein>
    <submittedName>
        <fullName evidence="3">Knot1 domain-containing protein</fullName>
    </submittedName>
</protein>
<dbReference type="SMART" id="SM00505">
    <property type="entry name" value="Knot1"/>
    <property type="match status" value="1"/>
</dbReference>
<evidence type="ECO:0000259" key="2">
    <source>
        <dbReference type="SMART" id="SM00505"/>
    </source>
</evidence>
<dbReference type="InterPro" id="IPR036574">
    <property type="entry name" value="Scorpion_toxin-like_sf"/>
</dbReference>
<dbReference type="SUPFAM" id="SSF57095">
    <property type="entry name" value="Scorpion toxin-like"/>
    <property type="match status" value="1"/>
</dbReference>
<proteinExistence type="predicted"/>
<evidence type="ECO:0000313" key="3">
    <source>
        <dbReference type="EMBL" id="KAF7636708.1"/>
    </source>
</evidence>
<evidence type="ECO:0000256" key="1">
    <source>
        <dbReference type="ARBA" id="ARBA00023157"/>
    </source>
</evidence>
<dbReference type="Pfam" id="PF00304">
    <property type="entry name" value="Gamma-thionin"/>
    <property type="match status" value="1"/>
</dbReference>
<accession>A0A8S9ZU37</accession>
<dbReference type="CDD" id="cd00107">
    <property type="entry name" value="Knot1"/>
    <property type="match status" value="1"/>
</dbReference>